<comment type="caution">
    <text evidence="2">The sequence shown here is derived from an EMBL/GenBank/DDBJ whole genome shotgun (WGS) entry which is preliminary data.</text>
</comment>
<dbReference type="EMBL" id="JXTC01000111">
    <property type="protein sequence ID" value="PON87955.1"/>
    <property type="molecule type" value="Genomic_DNA"/>
</dbReference>
<keyword evidence="3" id="KW-1185">Reference proteome</keyword>
<dbReference type="AlphaFoldDB" id="A0A2P5ER56"/>
<name>A0A2P5ER56_TREOI</name>
<reference evidence="3" key="1">
    <citation type="submission" date="2016-06" db="EMBL/GenBank/DDBJ databases">
        <title>Parallel loss of symbiosis genes in relatives of nitrogen-fixing non-legume Parasponia.</title>
        <authorList>
            <person name="Van Velzen R."/>
            <person name="Holmer R."/>
            <person name="Bu F."/>
            <person name="Rutten L."/>
            <person name="Van Zeijl A."/>
            <person name="Liu W."/>
            <person name="Santuari L."/>
            <person name="Cao Q."/>
            <person name="Sharma T."/>
            <person name="Shen D."/>
            <person name="Roswanjaya Y."/>
            <person name="Wardhani T."/>
            <person name="Kalhor M.S."/>
            <person name="Jansen J."/>
            <person name="Van den Hoogen J."/>
            <person name="Gungor B."/>
            <person name="Hartog M."/>
            <person name="Hontelez J."/>
            <person name="Verver J."/>
            <person name="Yang W.-C."/>
            <person name="Schijlen E."/>
            <person name="Repin R."/>
            <person name="Schilthuizen M."/>
            <person name="Schranz E."/>
            <person name="Heidstra R."/>
            <person name="Miyata K."/>
            <person name="Fedorova E."/>
            <person name="Kohlen W."/>
            <person name="Bisseling T."/>
            <person name="Smit S."/>
            <person name="Geurts R."/>
        </authorList>
    </citation>
    <scope>NUCLEOTIDE SEQUENCE [LARGE SCALE GENOMIC DNA]</scope>
    <source>
        <strain evidence="3">cv. RG33-2</strain>
    </source>
</reference>
<dbReference type="Proteomes" id="UP000237000">
    <property type="component" value="Unassembled WGS sequence"/>
</dbReference>
<accession>A0A2P5ER56</accession>
<organism evidence="2 3">
    <name type="scientific">Trema orientale</name>
    <name type="common">Charcoal tree</name>
    <name type="synonym">Celtis orientalis</name>
    <dbReference type="NCBI Taxonomy" id="63057"/>
    <lineage>
        <taxon>Eukaryota</taxon>
        <taxon>Viridiplantae</taxon>
        <taxon>Streptophyta</taxon>
        <taxon>Embryophyta</taxon>
        <taxon>Tracheophyta</taxon>
        <taxon>Spermatophyta</taxon>
        <taxon>Magnoliopsida</taxon>
        <taxon>eudicotyledons</taxon>
        <taxon>Gunneridae</taxon>
        <taxon>Pentapetalae</taxon>
        <taxon>rosids</taxon>
        <taxon>fabids</taxon>
        <taxon>Rosales</taxon>
        <taxon>Cannabaceae</taxon>
        <taxon>Trema</taxon>
    </lineage>
</organism>
<feature type="compositionally biased region" description="Polar residues" evidence="1">
    <location>
        <begin position="1"/>
        <end position="13"/>
    </location>
</feature>
<dbReference type="InParanoid" id="A0A2P5ER56"/>
<feature type="non-terminal residue" evidence="2">
    <location>
        <position position="1"/>
    </location>
</feature>
<feature type="region of interest" description="Disordered" evidence="1">
    <location>
        <begin position="1"/>
        <end position="20"/>
    </location>
</feature>
<proteinExistence type="predicted"/>
<protein>
    <submittedName>
        <fullName evidence="2">Uncharacterized protein</fullName>
    </submittedName>
</protein>
<gene>
    <name evidence="2" type="ORF">TorRG33x02_163340</name>
</gene>
<evidence type="ECO:0000313" key="3">
    <source>
        <dbReference type="Proteomes" id="UP000237000"/>
    </source>
</evidence>
<sequence>QISLSPTKASSSLDFKPPVRTPISPSTTNIALVHFLTQQAEQCRGIIETARIINLTISILNHTRTTSLTSSPTSTITNTPLLERARSIITTPIKIINWKTVTVSVSTTTQDQLPRS</sequence>
<evidence type="ECO:0000256" key="1">
    <source>
        <dbReference type="SAM" id="MobiDB-lite"/>
    </source>
</evidence>
<evidence type="ECO:0000313" key="2">
    <source>
        <dbReference type="EMBL" id="PON87955.1"/>
    </source>
</evidence>
<dbReference type="OrthoDB" id="10390439at2759"/>